<dbReference type="AlphaFoldDB" id="A0AAE1IIY5"/>
<dbReference type="Gene3D" id="3.40.50.720">
    <property type="entry name" value="NAD(P)-binding Rossmann-like Domain"/>
    <property type="match status" value="1"/>
</dbReference>
<dbReference type="RefSeq" id="XP_062759886.1">
    <property type="nucleotide sequence ID" value="XM_062895629.1"/>
</dbReference>
<sequence>MISTQNLQQQLNSVATGASDEVVIAVLTSAAYANLIQEPGMFQVHMDGLSRIIQLKGGEGSLHSPPLRLALFCLFNGSEQEVPPTAFFFYVDVRDFAEAHVQAFEKPADANQRYLIAASAYSYQQICDIIRAKFPGLRETTPKGETGAPIPPSYIVDTTKANTDLGVKYRSLEDTVMDAVNTFQKIEKV</sequence>
<evidence type="ECO:0000313" key="1">
    <source>
        <dbReference type="EMBL" id="KAK4083885.1"/>
    </source>
</evidence>
<reference evidence="1" key="1">
    <citation type="submission" date="2023-11" db="EMBL/GenBank/DDBJ databases">
        <title>The genome sequences of three competitors of mushroom-forming fungi.</title>
        <authorList>
            <person name="Beijen E."/>
            <person name="Ohm R.A."/>
        </authorList>
    </citation>
    <scope>NUCLEOTIDE SEQUENCE</scope>
    <source>
        <strain evidence="1">CBS 100526</strain>
    </source>
</reference>
<organism evidence="1 2">
    <name type="scientific">Trichoderma aggressivum f. europaeum</name>
    <dbReference type="NCBI Taxonomy" id="173218"/>
    <lineage>
        <taxon>Eukaryota</taxon>
        <taxon>Fungi</taxon>
        <taxon>Dikarya</taxon>
        <taxon>Ascomycota</taxon>
        <taxon>Pezizomycotina</taxon>
        <taxon>Sordariomycetes</taxon>
        <taxon>Hypocreomycetidae</taxon>
        <taxon>Hypocreales</taxon>
        <taxon>Hypocreaceae</taxon>
        <taxon>Trichoderma</taxon>
    </lineage>
</organism>
<protein>
    <submittedName>
        <fullName evidence="1">Uncharacterized protein</fullName>
    </submittedName>
</protein>
<gene>
    <name evidence="1" type="ORF">Triagg1_1547</name>
</gene>
<keyword evidence="2" id="KW-1185">Reference proteome</keyword>
<name>A0AAE1IIY5_9HYPO</name>
<dbReference type="SUPFAM" id="SSF51735">
    <property type="entry name" value="NAD(P)-binding Rossmann-fold domains"/>
    <property type="match status" value="1"/>
</dbReference>
<evidence type="ECO:0000313" key="2">
    <source>
        <dbReference type="Proteomes" id="UP001273209"/>
    </source>
</evidence>
<dbReference type="EMBL" id="JAWRVG010000003">
    <property type="protein sequence ID" value="KAK4083885.1"/>
    <property type="molecule type" value="Genomic_DNA"/>
</dbReference>
<proteinExistence type="predicted"/>
<accession>A0AAE1IIY5</accession>
<dbReference type="Proteomes" id="UP001273209">
    <property type="component" value="Unassembled WGS sequence"/>
</dbReference>
<comment type="caution">
    <text evidence="1">The sequence shown here is derived from an EMBL/GenBank/DDBJ whole genome shotgun (WGS) entry which is preliminary data.</text>
</comment>
<dbReference type="GeneID" id="87915534"/>
<dbReference type="InterPro" id="IPR036291">
    <property type="entry name" value="NAD(P)-bd_dom_sf"/>
</dbReference>